<dbReference type="InterPro" id="IPR016030">
    <property type="entry name" value="CblAdoTrfase-like"/>
</dbReference>
<evidence type="ECO:0000313" key="7">
    <source>
        <dbReference type="Proteomes" id="UP000237662"/>
    </source>
</evidence>
<dbReference type="Gene3D" id="1.20.1200.10">
    <property type="entry name" value="Cobalamin adenosyltransferase-like"/>
    <property type="match status" value="1"/>
</dbReference>
<dbReference type="NCBIfam" id="TIGR00636">
    <property type="entry name" value="PduO_Nterm"/>
    <property type="match status" value="1"/>
</dbReference>
<dbReference type="InterPro" id="IPR036451">
    <property type="entry name" value="CblAdoTrfase-like_sf"/>
</dbReference>
<dbReference type="PANTHER" id="PTHR12213:SF0">
    <property type="entry name" value="CORRINOID ADENOSYLTRANSFERASE MMAB"/>
    <property type="match status" value="1"/>
</dbReference>
<dbReference type="Pfam" id="PF01923">
    <property type="entry name" value="Cob_adeno_trans"/>
    <property type="match status" value="1"/>
</dbReference>
<evidence type="ECO:0000259" key="5">
    <source>
        <dbReference type="Pfam" id="PF01923"/>
    </source>
</evidence>
<comment type="similarity">
    <text evidence="4">Belongs to the Cob(I)alamin adenosyltransferase family.</text>
</comment>
<keyword evidence="4" id="KW-0169">Cobalamin biosynthesis</keyword>
<evidence type="ECO:0000256" key="2">
    <source>
        <dbReference type="ARBA" id="ARBA00022741"/>
    </source>
</evidence>
<dbReference type="GO" id="GO:0009236">
    <property type="term" value="P:cobalamin biosynthetic process"/>
    <property type="evidence" value="ECO:0007669"/>
    <property type="project" value="UniProtKB-UniRule"/>
</dbReference>
<evidence type="ECO:0000256" key="4">
    <source>
        <dbReference type="RuleBase" id="RU366026"/>
    </source>
</evidence>
<comment type="catalytic activity">
    <reaction evidence="4">
        <text>2 cob(II)alamin + reduced [electron-transfer flavoprotein] + 2 ATP = 2 adenosylcob(III)alamin + 2 triphosphate + oxidized [electron-transfer flavoprotein] + 3 H(+)</text>
        <dbReference type="Rhea" id="RHEA:28671"/>
        <dbReference type="Rhea" id="RHEA-COMP:10685"/>
        <dbReference type="Rhea" id="RHEA-COMP:10686"/>
        <dbReference type="ChEBI" id="CHEBI:15378"/>
        <dbReference type="ChEBI" id="CHEBI:16304"/>
        <dbReference type="ChEBI" id="CHEBI:18036"/>
        <dbReference type="ChEBI" id="CHEBI:18408"/>
        <dbReference type="ChEBI" id="CHEBI:30616"/>
        <dbReference type="ChEBI" id="CHEBI:57692"/>
        <dbReference type="ChEBI" id="CHEBI:58307"/>
        <dbReference type="EC" id="2.5.1.17"/>
    </reaction>
</comment>
<comment type="caution">
    <text evidence="6">The sequence shown here is derived from an EMBL/GenBank/DDBJ whole genome shotgun (WGS) entry which is preliminary data.</text>
</comment>
<dbReference type="AlphaFoldDB" id="A0A2S6IBQ1"/>
<dbReference type="GO" id="GO:0005524">
    <property type="term" value="F:ATP binding"/>
    <property type="evidence" value="ECO:0007669"/>
    <property type="project" value="UniProtKB-UniRule"/>
</dbReference>
<keyword evidence="2 4" id="KW-0547">Nucleotide-binding</keyword>
<reference evidence="6 7" key="1">
    <citation type="submission" date="2018-02" db="EMBL/GenBank/DDBJ databases">
        <title>Genomic Encyclopedia of Archaeal and Bacterial Type Strains, Phase II (KMG-II): from individual species to whole genera.</title>
        <authorList>
            <person name="Goeker M."/>
        </authorList>
    </citation>
    <scope>NUCLEOTIDE SEQUENCE [LARGE SCALE GENOMIC DNA]</scope>
    <source>
        <strain evidence="6 7">DSM 29526</strain>
    </source>
</reference>
<organism evidence="6 7">
    <name type="scientific">Neolewinella xylanilytica</name>
    <dbReference type="NCBI Taxonomy" id="1514080"/>
    <lineage>
        <taxon>Bacteria</taxon>
        <taxon>Pseudomonadati</taxon>
        <taxon>Bacteroidota</taxon>
        <taxon>Saprospiria</taxon>
        <taxon>Saprospirales</taxon>
        <taxon>Lewinellaceae</taxon>
        <taxon>Neolewinella</taxon>
    </lineage>
</organism>
<keyword evidence="7" id="KW-1185">Reference proteome</keyword>
<dbReference type="EMBL" id="PTJC01000005">
    <property type="protein sequence ID" value="PPK88896.1"/>
    <property type="molecule type" value="Genomic_DNA"/>
</dbReference>
<sequence>MKIYTRTGDGGETGLFSGRRVSKADLRVEAYGTVDELNACLGVLRDHVPEGESTYMHIREQLLELQRELFSLGAMLADDRPEGSYRLSADAATALEAYMDEMDRSLPKMTHFILPGGSQAVSFAHLARTVCRRAERRIVVLDGVDTTAVVYVNRLSDYLFVLARYLGKLGGIAEIKWLAE</sequence>
<keyword evidence="3 4" id="KW-0067">ATP-binding</keyword>
<gene>
    <name evidence="6" type="ORF">CLV84_1870</name>
</gene>
<accession>A0A2S6IBQ1</accession>
<dbReference type="Proteomes" id="UP000237662">
    <property type="component" value="Unassembled WGS sequence"/>
</dbReference>
<name>A0A2S6IBQ1_9BACT</name>
<dbReference type="GO" id="GO:0008817">
    <property type="term" value="F:corrinoid adenosyltransferase activity"/>
    <property type="evidence" value="ECO:0007669"/>
    <property type="project" value="UniProtKB-UniRule"/>
</dbReference>
<evidence type="ECO:0000256" key="3">
    <source>
        <dbReference type="ARBA" id="ARBA00022840"/>
    </source>
</evidence>
<feature type="domain" description="Cobalamin adenosyltransferase-like" evidence="5">
    <location>
        <begin position="3"/>
        <end position="166"/>
    </location>
</feature>
<comment type="catalytic activity">
    <reaction evidence="4">
        <text>2 cob(II)yrinate a,c diamide + reduced [electron-transfer flavoprotein] + 2 ATP = 2 adenosylcob(III)yrinate a,c-diamide + 2 triphosphate + oxidized [electron-transfer flavoprotein] + 3 H(+)</text>
        <dbReference type="Rhea" id="RHEA:11528"/>
        <dbReference type="Rhea" id="RHEA-COMP:10685"/>
        <dbReference type="Rhea" id="RHEA-COMP:10686"/>
        <dbReference type="ChEBI" id="CHEBI:15378"/>
        <dbReference type="ChEBI" id="CHEBI:18036"/>
        <dbReference type="ChEBI" id="CHEBI:30616"/>
        <dbReference type="ChEBI" id="CHEBI:57692"/>
        <dbReference type="ChEBI" id="CHEBI:58307"/>
        <dbReference type="ChEBI" id="CHEBI:58503"/>
        <dbReference type="ChEBI" id="CHEBI:58537"/>
        <dbReference type="EC" id="2.5.1.17"/>
    </reaction>
</comment>
<dbReference type="SUPFAM" id="SSF89028">
    <property type="entry name" value="Cobalamin adenosyltransferase-like"/>
    <property type="match status" value="1"/>
</dbReference>
<dbReference type="OrthoDB" id="9778896at2"/>
<proteinExistence type="inferred from homology"/>
<dbReference type="EC" id="2.5.1.17" evidence="4"/>
<comment type="pathway">
    <text evidence="4">Cofactor biosynthesis; adenosylcobalamin biosynthesis; adenosylcobalamin from cob(II)yrinate a,c-diamide: step 2/7.</text>
</comment>
<keyword evidence="1 4" id="KW-0808">Transferase</keyword>
<protein>
    <recommendedName>
        <fullName evidence="4">Corrinoid adenosyltransferase</fullName>
        <ecNumber evidence="4">2.5.1.17</ecNumber>
    </recommendedName>
    <alternativeName>
        <fullName evidence="4">Cob(II)alamin adenosyltransferase</fullName>
    </alternativeName>
    <alternativeName>
        <fullName evidence="4">Cob(II)yrinic acid a,c-diamide adenosyltransferase</fullName>
    </alternativeName>
    <alternativeName>
        <fullName evidence="4">Cobinamide/cobalamin adenosyltransferase</fullName>
    </alternativeName>
</protein>
<dbReference type="UniPathway" id="UPA00148">
    <property type="reaction ID" value="UER00233"/>
</dbReference>
<evidence type="ECO:0000313" key="6">
    <source>
        <dbReference type="EMBL" id="PPK88896.1"/>
    </source>
</evidence>
<dbReference type="InterPro" id="IPR029499">
    <property type="entry name" value="PduO-typ"/>
</dbReference>
<evidence type="ECO:0000256" key="1">
    <source>
        <dbReference type="ARBA" id="ARBA00022679"/>
    </source>
</evidence>
<dbReference type="RefSeq" id="WP_104419423.1">
    <property type="nucleotide sequence ID" value="NZ_PTJC01000005.1"/>
</dbReference>
<dbReference type="PANTHER" id="PTHR12213">
    <property type="entry name" value="CORRINOID ADENOSYLTRANSFERASE"/>
    <property type="match status" value="1"/>
</dbReference>